<organism evidence="1 2">
    <name type="scientific">Candidatus Kaiserbacteria bacterium CG10_big_fil_rev_8_21_14_0_10_45_20</name>
    <dbReference type="NCBI Taxonomy" id="1974607"/>
    <lineage>
        <taxon>Bacteria</taxon>
        <taxon>Candidatus Kaiseribacteriota</taxon>
    </lineage>
</organism>
<dbReference type="CDD" id="cd00090">
    <property type="entry name" value="HTH_ARSR"/>
    <property type="match status" value="1"/>
</dbReference>
<sequence length="189" mass="21536">MFRILSTIMSSPLRVRVLTFFFRRVDAEATISEVASTLGAPRSSVSREISALVRLGMLSIRVVQRVGHYRANKAVFFIDELANFLSVTTPEPREITAIFRSLRSVSKLVISGPLTNEEKSSLDILVIGKNIKNSQLEKTVKKVEALTALPLRYAVFTPEDFKERNDAHDRLLRDVFEYKHEILIDRESR</sequence>
<dbReference type="Gene3D" id="1.10.10.10">
    <property type="entry name" value="Winged helix-like DNA-binding domain superfamily/Winged helix DNA-binding domain"/>
    <property type="match status" value="1"/>
</dbReference>
<gene>
    <name evidence="1" type="ORF">COU15_03410</name>
</gene>
<evidence type="ECO:0000313" key="2">
    <source>
        <dbReference type="Proteomes" id="UP000229315"/>
    </source>
</evidence>
<dbReference type="Pfam" id="PF12840">
    <property type="entry name" value="HTH_20"/>
    <property type="match status" value="1"/>
</dbReference>
<dbReference type="AlphaFoldDB" id="A0A2H0UGX7"/>
<protein>
    <submittedName>
        <fullName evidence="1">Uncharacterized protein</fullName>
    </submittedName>
</protein>
<proteinExistence type="predicted"/>
<dbReference type="InterPro" id="IPR011991">
    <property type="entry name" value="ArsR-like_HTH"/>
</dbReference>
<dbReference type="EMBL" id="PFBH01000022">
    <property type="protein sequence ID" value="PIR84936.1"/>
    <property type="molecule type" value="Genomic_DNA"/>
</dbReference>
<reference evidence="2" key="1">
    <citation type="submission" date="2017-09" db="EMBL/GenBank/DDBJ databases">
        <title>Depth-based differentiation of microbial function through sediment-hosted aquifers and enrichment of novel symbionts in the deep terrestrial subsurface.</title>
        <authorList>
            <person name="Probst A.J."/>
            <person name="Ladd B."/>
            <person name="Jarett J.K."/>
            <person name="Geller-Mcgrath D.E."/>
            <person name="Sieber C.M.K."/>
            <person name="Emerson J.B."/>
            <person name="Anantharaman K."/>
            <person name="Thomas B.C."/>
            <person name="Malmstrom R."/>
            <person name="Stieglmeier M."/>
            <person name="Klingl A."/>
            <person name="Woyke T."/>
            <person name="Ryan C.M."/>
            <person name="Banfield J.F."/>
        </authorList>
    </citation>
    <scope>NUCLEOTIDE SEQUENCE [LARGE SCALE GENOMIC DNA]</scope>
</reference>
<evidence type="ECO:0000313" key="1">
    <source>
        <dbReference type="EMBL" id="PIR84936.1"/>
    </source>
</evidence>
<dbReference type="InterPro" id="IPR036390">
    <property type="entry name" value="WH_DNA-bd_sf"/>
</dbReference>
<dbReference type="InterPro" id="IPR036388">
    <property type="entry name" value="WH-like_DNA-bd_sf"/>
</dbReference>
<accession>A0A2H0UGX7</accession>
<dbReference type="Proteomes" id="UP000229315">
    <property type="component" value="Unassembled WGS sequence"/>
</dbReference>
<dbReference type="SUPFAM" id="SSF46785">
    <property type="entry name" value="Winged helix' DNA-binding domain"/>
    <property type="match status" value="1"/>
</dbReference>
<comment type="caution">
    <text evidence="1">The sequence shown here is derived from an EMBL/GenBank/DDBJ whole genome shotgun (WGS) entry which is preliminary data.</text>
</comment>
<name>A0A2H0UGX7_9BACT</name>